<name>A0A0C9U322_SPHS4</name>
<keyword evidence="2" id="KW-1185">Reference proteome</keyword>
<reference evidence="1 2" key="1">
    <citation type="submission" date="2014-06" db="EMBL/GenBank/DDBJ databases">
        <title>Evolutionary Origins and Diversification of the Mycorrhizal Mutualists.</title>
        <authorList>
            <consortium name="DOE Joint Genome Institute"/>
            <consortium name="Mycorrhizal Genomics Consortium"/>
            <person name="Kohler A."/>
            <person name="Kuo A."/>
            <person name="Nagy L.G."/>
            <person name="Floudas D."/>
            <person name="Copeland A."/>
            <person name="Barry K.W."/>
            <person name="Cichocki N."/>
            <person name="Veneault-Fourrey C."/>
            <person name="LaButti K."/>
            <person name="Lindquist E.A."/>
            <person name="Lipzen A."/>
            <person name="Lundell T."/>
            <person name="Morin E."/>
            <person name="Murat C."/>
            <person name="Riley R."/>
            <person name="Ohm R."/>
            <person name="Sun H."/>
            <person name="Tunlid A."/>
            <person name="Henrissat B."/>
            <person name="Grigoriev I.V."/>
            <person name="Hibbett D.S."/>
            <person name="Martin F."/>
        </authorList>
    </citation>
    <scope>NUCLEOTIDE SEQUENCE [LARGE SCALE GENOMIC DNA]</scope>
    <source>
        <strain evidence="1 2">SS14</strain>
    </source>
</reference>
<dbReference type="EMBL" id="KN837170">
    <property type="protein sequence ID" value="KIJ37258.1"/>
    <property type="molecule type" value="Genomic_DNA"/>
</dbReference>
<proteinExistence type="predicted"/>
<evidence type="ECO:0000313" key="2">
    <source>
        <dbReference type="Proteomes" id="UP000054279"/>
    </source>
</evidence>
<organism evidence="1 2">
    <name type="scientific">Sphaerobolus stellatus (strain SS14)</name>
    <dbReference type="NCBI Taxonomy" id="990650"/>
    <lineage>
        <taxon>Eukaryota</taxon>
        <taxon>Fungi</taxon>
        <taxon>Dikarya</taxon>
        <taxon>Basidiomycota</taxon>
        <taxon>Agaricomycotina</taxon>
        <taxon>Agaricomycetes</taxon>
        <taxon>Phallomycetidae</taxon>
        <taxon>Geastrales</taxon>
        <taxon>Sphaerobolaceae</taxon>
        <taxon>Sphaerobolus</taxon>
    </lineage>
</organism>
<sequence length="242" mass="27476">MSTLSFLSNLPAELREHVIDDVICVGDLLSLALTSRAFCELIVPWHLEYRWVCGPWKRTDIWTALSTKPHLAARIQSLEVWNTFEPDGFPRSLATFPEYKEVAPSLPKGGRVMTLVDALPVSVERISIVGDNGDWNYAQTWLNTIEIWEPSFCRLENVTHIGGIFPDDEDIRTTVGMDLMCKLGSIMPKLLYVQLANEWIMMKGIREQSEYDLPKGTGIDGWCWGNTFDGISLVGKKRITWL</sequence>
<dbReference type="Proteomes" id="UP000054279">
    <property type="component" value="Unassembled WGS sequence"/>
</dbReference>
<accession>A0A0C9U322</accession>
<dbReference type="HOGENOM" id="CLU_1147816_0_0_1"/>
<evidence type="ECO:0000313" key="1">
    <source>
        <dbReference type="EMBL" id="KIJ37258.1"/>
    </source>
</evidence>
<dbReference type="AlphaFoldDB" id="A0A0C9U322"/>
<evidence type="ECO:0008006" key="3">
    <source>
        <dbReference type="Google" id="ProtNLM"/>
    </source>
</evidence>
<gene>
    <name evidence="1" type="ORF">M422DRAFT_260198</name>
</gene>
<protein>
    <recommendedName>
        <fullName evidence="3">F-box domain-containing protein</fullName>
    </recommendedName>
</protein>